<proteinExistence type="inferred from homology"/>
<dbReference type="InterPro" id="IPR036291">
    <property type="entry name" value="NAD(P)-bd_dom_sf"/>
</dbReference>
<evidence type="ECO:0000256" key="3">
    <source>
        <dbReference type="RuleBase" id="RU000363"/>
    </source>
</evidence>
<evidence type="ECO:0000313" key="5">
    <source>
        <dbReference type="Proteomes" id="UP000612282"/>
    </source>
</evidence>
<evidence type="ECO:0000256" key="1">
    <source>
        <dbReference type="ARBA" id="ARBA00006484"/>
    </source>
</evidence>
<protein>
    <submittedName>
        <fullName evidence="4">Dehydrogenase</fullName>
    </submittedName>
</protein>
<organism evidence="4 5">
    <name type="scientific">Actinoplanes couchii</name>
    <dbReference type="NCBI Taxonomy" id="403638"/>
    <lineage>
        <taxon>Bacteria</taxon>
        <taxon>Bacillati</taxon>
        <taxon>Actinomycetota</taxon>
        <taxon>Actinomycetes</taxon>
        <taxon>Micromonosporales</taxon>
        <taxon>Micromonosporaceae</taxon>
        <taxon>Actinoplanes</taxon>
    </lineage>
</organism>
<comment type="similarity">
    <text evidence="1 3">Belongs to the short-chain dehydrogenases/reductases (SDR) family.</text>
</comment>
<dbReference type="CDD" id="cd05233">
    <property type="entry name" value="SDR_c"/>
    <property type="match status" value="1"/>
</dbReference>
<name>A0ABQ3XK67_9ACTN</name>
<dbReference type="PRINTS" id="PR00080">
    <property type="entry name" value="SDRFAMILY"/>
</dbReference>
<dbReference type="PROSITE" id="PS00061">
    <property type="entry name" value="ADH_SHORT"/>
    <property type="match status" value="1"/>
</dbReference>
<evidence type="ECO:0000256" key="2">
    <source>
        <dbReference type="ARBA" id="ARBA00023002"/>
    </source>
</evidence>
<dbReference type="RefSeq" id="WP_203804202.1">
    <property type="nucleotide sequence ID" value="NZ_BAAAQE010000093.1"/>
</dbReference>
<dbReference type="PANTHER" id="PTHR44196:SF2">
    <property type="entry name" value="SHORT-CHAIN DEHYDROGENASE-RELATED"/>
    <property type="match status" value="1"/>
</dbReference>
<gene>
    <name evidence="4" type="ORF">Aco03nite_072710</name>
</gene>
<dbReference type="InterPro" id="IPR020904">
    <property type="entry name" value="Sc_DH/Rdtase_CS"/>
</dbReference>
<evidence type="ECO:0000313" key="4">
    <source>
        <dbReference type="EMBL" id="GID58867.1"/>
    </source>
</evidence>
<dbReference type="Gene3D" id="3.40.50.720">
    <property type="entry name" value="NAD(P)-binding Rossmann-like Domain"/>
    <property type="match status" value="1"/>
</dbReference>
<dbReference type="PIRSF" id="PIRSF000126">
    <property type="entry name" value="11-beta-HSD1"/>
    <property type="match status" value="1"/>
</dbReference>
<dbReference type="EMBL" id="BOMG01000092">
    <property type="protein sequence ID" value="GID58867.1"/>
    <property type="molecule type" value="Genomic_DNA"/>
</dbReference>
<dbReference type="PRINTS" id="PR00081">
    <property type="entry name" value="GDHRDH"/>
</dbReference>
<keyword evidence="5" id="KW-1185">Reference proteome</keyword>
<dbReference type="Pfam" id="PF00106">
    <property type="entry name" value="adh_short"/>
    <property type="match status" value="1"/>
</dbReference>
<comment type="caution">
    <text evidence="4">The sequence shown here is derived from an EMBL/GenBank/DDBJ whole genome shotgun (WGS) entry which is preliminary data.</text>
</comment>
<keyword evidence="2" id="KW-0560">Oxidoreductase</keyword>
<sequence length="272" mass="28760">MDDFRGRTALVTGASKGIGRALAVDLARRGADVILVARAEQTLLAVADDIRTRFPAVTVTPIPADLGTPDGTGRLLEALGGHSVDLLINNAGMGTAGPFLISPLERHQSSIDLNITGLTRLTYDLGRSMIERGSGGIVNVASTAAFQPLPYQASYGATKAFVLSFTEALAEELRGTGVHVMAAHPGATDTSFFDTSTMEVNPAFSDTPDRVAADILDDYARRHTASYPGRFTNQAMTVVARFLPRRTVTKLAAALNRKLGLHEARDLTGAPG</sequence>
<accession>A0ABQ3XK67</accession>
<dbReference type="Proteomes" id="UP000612282">
    <property type="component" value="Unassembled WGS sequence"/>
</dbReference>
<dbReference type="PANTHER" id="PTHR44196">
    <property type="entry name" value="DEHYDROGENASE/REDUCTASE SDR FAMILY MEMBER 7B"/>
    <property type="match status" value="1"/>
</dbReference>
<reference evidence="4 5" key="1">
    <citation type="submission" date="2021-01" db="EMBL/GenBank/DDBJ databases">
        <title>Whole genome shotgun sequence of Actinoplanes couchii NBRC 106145.</title>
        <authorList>
            <person name="Komaki H."/>
            <person name="Tamura T."/>
        </authorList>
    </citation>
    <scope>NUCLEOTIDE SEQUENCE [LARGE SCALE GENOMIC DNA]</scope>
    <source>
        <strain evidence="4 5">NBRC 106145</strain>
    </source>
</reference>
<dbReference type="InterPro" id="IPR002347">
    <property type="entry name" value="SDR_fam"/>
</dbReference>
<dbReference type="SUPFAM" id="SSF51735">
    <property type="entry name" value="NAD(P)-binding Rossmann-fold domains"/>
    <property type="match status" value="1"/>
</dbReference>